<protein>
    <submittedName>
        <fullName evidence="1">Uncharacterized protein</fullName>
    </submittedName>
</protein>
<accession>A0A409WPK5</accession>
<organism evidence="1 2">
    <name type="scientific">Psilocybe cyanescens</name>
    <dbReference type="NCBI Taxonomy" id="93625"/>
    <lineage>
        <taxon>Eukaryota</taxon>
        <taxon>Fungi</taxon>
        <taxon>Dikarya</taxon>
        <taxon>Basidiomycota</taxon>
        <taxon>Agaricomycotina</taxon>
        <taxon>Agaricomycetes</taxon>
        <taxon>Agaricomycetidae</taxon>
        <taxon>Agaricales</taxon>
        <taxon>Agaricineae</taxon>
        <taxon>Strophariaceae</taxon>
        <taxon>Psilocybe</taxon>
    </lineage>
</organism>
<dbReference type="EMBL" id="NHYD01003330">
    <property type="protein sequence ID" value="PPQ80429.1"/>
    <property type="molecule type" value="Genomic_DNA"/>
</dbReference>
<name>A0A409WPK5_PSICY</name>
<evidence type="ECO:0000313" key="2">
    <source>
        <dbReference type="Proteomes" id="UP000283269"/>
    </source>
</evidence>
<evidence type="ECO:0000313" key="1">
    <source>
        <dbReference type="EMBL" id="PPQ80429.1"/>
    </source>
</evidence>
<gene>
    <name evidence="1" type="ORF">CVT25_001731</name>
</gene>
<proteinExistence type="predicted"/>
<dbReference type="AlphaFoldDB" id="A0A409WPK5"/>
<dbReference type="Proteomes" id="UP000283269">
    <property type="component" value="Unassembled WGS sequence"/>
</dbReference>
<keyword evidence="2" id="KW-1185">Reference proteome</keyword>
<comment type="caution">
    <text evidence="1">The sequence shown here is derived from an EMBL/GenBank/DDBJ whole genome shotgun (WGS) entry which is preliminary data.</text>
</comment>
<reference evidence="1 2" key="1">
    <citation type="journal article" date="2018" name="Evol. Lett.">
        <title>Horizontal gene cluster transfer increased hallucinogenic mushroom diversity.</title>
        <authorList>
            <person name="Reynolds H.T."/>
            <person name="Vijayakumar V."/>
            <person name="Gluck-Thaler E."/>
            <person name="Korotkin H.B."/>
            <person name="Matheny P.B."/>
            <person name="Slot J.C."/>
        </authorList>
    </citation>
    <scope>NUCLEOTIDE SEQUENCE [LARGE SCALE GENOMIC DNA]</scope>
    <source>
        <strain evidence="1 2">2631</strain>
    </source>
</reference>
<sequence>MIMLLGPAEDYRHLDITCRDWEPAAILVRRHWALYIESAILPEEEKKAIRASVESGMKYVRDQFQDNAILTRIRSAGPPFMCFAKKAMKSHTAY</sequence>
<dbReference type="InParanoid" id="A0A409WPK5"/>